<dbReference type="Proteomes" id="UP000886595">
    <property type="component" value="Unassembled WGS sequence"/>
</dbReference>
<dbReference type="AlphaFoldDB" id="A0A8X7V971"/>
<accession>A0A8X7V971</accession>
<evidence type="ECO:0000313" key="1">
    <source>
        <dbReference type="EMBL" id="KAG2307109.1"/>
    </source>
</evidence>
<name>A0A8X7V971_BRACI</name>
<comment type="caution">
    <text evidence="1">The sequence shown here is derived from an EMBL/GenBank/DDBJ whole genome shotgun (WGS) entry which is preliminary data.</text>
</comment>
<keyword evidence="2" id="KW-1185">Reference proteome</keyword>
<sequence>MQKYYHLRKILSLHSKLNRLVEGEDETISIKLPLLCRDAALQRIKQGVYLRDLNFTIQMVLTYFKTIKQGSDHLDVVVIDVDELSSTPLHNSLLQHS</sequence>
<dbReference type="EMBL" id="JAAMPC010000006">
    <property type="protein sequence ID" value="KAG2307109.1"/>
    <property type="molecule type" value="Genomic_DNA"/>
</dbReference>
<evidence type="ECO:0000313" key="2">
    <source>
        <dbReference type="Proteomes" id="UP000886595"/>
    </source>
</evidence>
<organism evidence="1 2">
    <name type="scientific">Brassica carinata</name>
    <name type="common">Ethiopian mustard</name>
    <name type="synonym">Abyssinian cabbage</name>
    <dbReference type="NCBI Taxonomy" id="52824"/>
    <lineage>
        <taxon>Eukaryota</taxon>
        <taxon>Viridiplantae</taxon>
        <taxon>Streptophyta</taxon>
        <taxon>Embryophyta</taxon>
        <taxon>Tracheophyta</taxon>
        <taxon>Spermatophyta</taxon>
        <taxon>Magnoliopsida</taxon>
        <taxon>eudicotyledons</taxon>
        <taxon>Gunneridae</taxon>
        <taxon>Pentapetalae</taxon>
        <taxon>rosids</taxon>
        <taxon>malvids</taxon>
        <taxon>Brassicales</taxon>
        <taxon>Brassicaceae</taxon>
        <taxon>Brassiceae</taxon>
        <taxon>Brassica</taxon>
    </lineage>
</organism>
<dbReference type="OrthoDB" id="1900337at2759"/>
<reference evidence="1 2" key="1">
    <citation type="submission" date="2020-02" db="EMBL/GenBank/DDBJ databases">
        <authorList>
            <person name="Ma Q."/>
            <person name="Huang Y."/>
            <person name="Song X."/>
            <person name="Pei D."/>
        </authorList>
    </citation>
    <scope>NUCLEOTIDE SEQUENCE [LARGE SCALE GENOMIC DNA]</scope>
    <source>
        <strain evidence="1">Sxm20200214</strain>
        <tissue evidence="1">Leaf</tissue>
    </source>
</reference>
<proteinExistence type="predicted"/>
<gene>
    <name evidence="1" type="ORF">Bca52824_026857</name>
</gene>
<protein>
    <submittedName>
        <fullName evidence="1">Uncharacterized protein</fullName>
    </submittedName>
</protein>